<dbReference type="PANTHER" id="PTHR31313:SF81">
    <property type="entry name" value="TY1 ENHANCER ACTIVATOR"/>
    <property type="match status" value="1"/>
</dbReference>
<evidence type="ECO:0000256" key="3">
    <source>
        <dbReference type="ARBA" id="ARBA00022833"/>
    </source>
</evidence>
<keyword evidence="7" id="KW-0539">Nucleus</keyword>
<keyword evidence="3" id="KW-0862">Zinc</keyword>
<dbReference type="GO" id="GO:0005634">
    <property type="term" value="C:nucleus"/>
    <property type="evidence" value="ECO:0007669"/>
    <property type="project" value="UniProtKB-SubCell"/>
</dbReference>
<feature type="domain" description="Zn(2)-C6 fungal-type" evidence="9">
    <location>
        <begin position="27"/>
        <end position="50"/>
    </location>
</feature>
<evidence type="ECO:0000256" key="2">
    <source>
        <dbReference type="ARBA" id="ARBA00022723"/>
    </source>
</evidence>
<dbReference type="Pfam" id="PF00172">
    <property type="entry name" value="Zn_clus"/>
    <property type="match status" value="1"/>
</dbReference>
<feature type="compositionally biased region" description="Basic and acidic residues" evidence="8">
    <location>
        <begin position="204"/>
        <end position="216"/>
    </location>
</feature>
<evidence type="ECO:0000256" key="7">
    <source>
        <dbReference type="ARBA" id="ARBA00023242"/>
    </source>
</evidence>
<name>A0A854QGC4_CRYNE</name>
<keyword evidence="4" id="KW-0805">Transcription regulation</keyword>
<comment type="subcellular location">
    <subcellularLocation>
        <location evidence="1">Nucleus</location>
    </subcellularLocation>
</comment>
<dbReference type="CDD" id="cd00067">
    <property type="entry name" value="GAL4"/>
    <property type="match status" value="1"/>
</dbReference>
<evidence type="ECO:0000256" key="4">
    <source>
        <dbReference type="ARBA" id="ARBA00023015"/>
    </source>
</evidence>
<dbReference type="SUPFAM" id="SSF57701">
    <property type="entry name" value="Zn2/Cys6 DNA-binding domain"/>
    <property type="match status" value="1"/>
</dbReference>
<dbReference type="InterPro" id="IPR001138">
    <property type="entry name" value="Zn2Cys6_DnaBD"/>
</dbReference>
<dbReference type="GO" id="GO:0003677">
    <property type="term" value="F:DNA binding"/>
    <property type="evidence" value="ECO:0007669"/>
    <property type="project" value="UniProtKB-KW"/>
</dbReference>
<organism evidence="10 11">
    <name type="scientific">Cryptococcus neoformans Tu259-1</name>
    <dbReference type="NCBI Taxonomy" id="1230072"/>
    <lineage>
        <taxon>Eukaryota</taxon>
        <taxon>Fungi</taxon>
        <taxon>Dikarya</taxon>
        <taxon>Basidiomycota</taxon>
        <taxon>Agaricomycotina</taxon>
        <taxon>Tremellomycetes</taxon>
        <taxon>Tremellales</taxon>
        <taxon>Cryptococcaceae</taxon>
        <taxon>Cryptococcus</taxon>
        <taxon>Cryptococcus neoformans species complex</taxon>
    </lineage>
</organism>
<evidence type="ECO:0000256" key="1">
    <source>
        <dbReference type="ARBA" id="ARBA00004123"/>
    </source>
</evidence>
<feature type="compositionally biased region" description="Polar residues" evidence="8">
    <location>
        <begin position="125"/>
        <end position="137"/>
    </location>
</feature>
<keyword evidence="6" id="KW-0804">Transcription</keyword>
<dbReference type="OrthoDB" id="5600212at2759"/>
<dbReference type="AlphaFoldDB" id="A0A854QGC4"/>
<evidence type="ECO:0000256" key="6">
    <source>
        <dbReference type="ARBA" id="ARBA00023163"/>
    </source>
</evidence>
<dbReference type="InterPro" id="IPR007219">
    <property type="entry name" value="XnlR_reg_dom"/>
</dbReference>
<dbReference type="GO" id="GO:0000981">
    <property type="term" value="F:DNA-binding transcription factor activity, RNA polymerase II-specific"/>
    <property type="evidence" value="ECO:0007669"/>
    <property type="project" value="InterPro"/>
</dbReference>
<keyword evidence="2" id="KW-0479">Metal-binding</keyword>
<dbReference type="PROSITE" id="PS50048">
    <property type="entry name" value="ZN2_CY6_FUNGAL_2"/>
    <property type="match status" value="1"/>
</dbReference>
<protein>
    <recommendedName>
        <fullName evidence="9">Zn(2)-C6 fungal-type domain-containing protein</fullName>
    </recommendedName>
</protein>
<evidence type="ECO:0000256" key="8">
    <source>
        <dbReference type="SAM" id="MobiDB-lite"/>
    </source>
</evidence>
<keyword evidence="5" id="KW-0238">DNA-binding</keyword>
<feature type="region of interest" description="Disordered" evidence="8">
    <location>
        <begin position="793"/>
        <end position="812"/>
    </location>
</feature>
<evidence type="ECO:0000256" key="5">
    <source>
        <dbReference type="ARBA" id="ARBA00023125"/>
    </source>
</evidence>
<evidence type="ECO:0000313" key="11">
    <source>
        <dbReference type="Proteomes" id="UP000199727"/>
    </source>
</evidence>
<proteinExistence type="predicted"/>
<dbReference type="CDD" id="cd12148">
    <property type="entry name" value="fungal_TF_MHR"/>
    <property type="match status" value="1"/>
</dbReference>
<dbReference type="EMBL" id="AMKT01000044">
    <property type="protein sequence ID" value="OXG20636.1"/>
    <property type="molecule type" value="Genomic_DNA"/>
</dbReference>
<dbReference type="GO" id="GO:0006351">
    <property type="term" value="P:DNA-templated transcription"/>
    <property type="evidence" value="ECO:0007669"/>
    <property type="project" value="InterPro"/>
</dbReference>
<gene>
    <name evidence="10" type="ORF">C361_03610</name>
</gene>
<sequence>MFLPTDQPSSPPRKLNRSGQQLKRNAACLPCRRRRIKCDAGRPHCSSCEKSYNFLKKTQPDDEKDDGGIRCWYDTEVDEQPVISVKRKKIDDGNENDPKDEMIKELEAKVAELQKALGQARTVETRSSGTSDSNSNGKPIKSSRLGVLASSTESLEFGRRINQVPPYNASSPCATLCNPLSKDLLGTQPANRETASKSLAERYAGSRDRPPPKDDTVDGEAGSIGQPLLELLWPGWPSTLPMPATLEHLVDTFFSSVSSISQILNRTEFLRRLALPPSHSEFPHRALLHAICAASARFSAAVSNRSIPDMVTKMNVDAKIANGKGFWEDIKDETCFSERNARYAMRFMEYQHVSGRGLLDICQAMLIITHWCQNNARWMEIWMLVGDAIRLSTCLGLLSFAPSPAQCYPQLRRVILDPPKDDAEREERVATVWMALCFENVSMCSSGWSGSMIVEDLMVPLPASRIDREKGGAIPINPQNYHSPNIYTHHPVADGFVMLCKAKIIMGRVAGFIRQCRRMSLDEKQTAKDLPEFEAIDLDINLFLASFPGSLKDPVKYMTGHSKGIDADLISAHLVPHVAAIHLHEPFADIADPNCPSARRLLDAAQACLNVVYQMSNLSAAMSYSVTAISSWFFYTGARTLILFYQHALENSNFQDALIHHQAITAFRNILIALAPRNALASRYDTMLKMMMSSIEDEVLGQSIVLYHYLSSNKRSTQSPNSSSSDSSLLASTSSDHSFGLPTPLEVPEGTYLPALISCLHPEAMFYSEHIQMKHLERYKAPAGCEERTAFPANHMGRSKPVDRGAEGARKGGAARSLHEILDIKRGWFGGRKSARISEISEPGLGATADGSGGLMGLENISSPSQWLNRGQPEIGLGANDRSESLFYDFSISPFDTALPNNDIFALGPLSSTSDFSQQNDMTLTMPNLQWTQAAFLQNWLGGMPSMMSTVAFNSSSRLDPSHFGIYCGSGCINEEKDNTTRPMT</sequence>
<dbReference type="PANTHER" id="PTHR31313">
    <property type="entry name" value="TY1 ENHANCER ACTIVATOR"/>
    <property type="match status" value="1"/>
</dbReference>
<dbReference type="Pfam" id="PF04082">
    <property type="entry name" value="Fungal_trans"/>
    <property type="match status" value="1"/>
</dbReference>
<dbReference type="Proteomes" id="UP000199727">
    <property type="component" value="Unassembled WGS sequence"/>
</dbReference>
<dbReference type="InterPro" id="IPR051615">
    <property type="entry name" value="Transcr_Regulatory_Elem"/>
</dbReference>
<reference evidence="10 11" key="1">
    <citation type="submission" date="2017-06" db="EMBL/GenBank/DDBJ databases">
        <title>Global population genomics of the pathogenic fungus Cryptococcus neoformans var. grubii.</title>
        <authorList>
            <person name="Cuomo C."/>
            <person name="Litvintseva A."/>
            <person name="Chen Y."/>
            <person name="Young S."/>
            <person name="Zeng Q."/>
            <person name="Chapman S."/>
            <person name="Gujja S."/>
            <person name="Saif S."/>
            <person name="Birren B."/>
        </authorList>
    </citation>
    <scope>NUCLEOTIDE SEQUENCE [LARGE SCALE GENOMIC DNA]</scope>
    <source>
        <strain evidence="10 11">Tu259-1</strain>
    </source>
</reference>
<evidence type="ECO:0000313" key="10">
    <source>
        <dbReference type="EMBL" id="OXG20636.1"/>
    </source>
</evidence>
<dbReference type="Gene3D" id="4.10.240.10">
    <property type="entry name" value="Zn(2)-C6 fungal-type DNA-binding domain"/>
    <property type="match status" value="1"/>
</dbReference>
<feature type="compositionally biased region" description="Basic and acidic residues" evidence="8">
    <location>
        <begin position="800"/>
        <end position="810"/>
    </location>
</feature>
<dbReference type="InterPro" id="IPR036864">
    <property type="entry name" value="Zn2-C6_fun-type_DNA-bd_sf"/>
</dbReference>
<evidence type="ECO:0000259" key="9">
    <source>
        <dbReference type="PROSITE" id="PS50048"/>
    </source>
</evidence>
<dbReference type="GO" id="GO:0008270">
    <property type="term" value="F:zinc ion binding"/>
    <property type="evidence" value="ECO:0007669"/>
    <property type="project" value="InterPro"/>
</dbReference>
<feature type="region of interest" description="Disordered" evidence="8">
    <location>
        <begin position="117"/>
        <end position="146"/>
    </location>
</feature>
<dbReference type="SMART" id="SM00066">
    <property type="entry name" value="GAL4"/>
    <property type="match status" value="1"/>
</dbReference>
<accession>A0A854QGC4</accession>
<feature type="region of interest" description="Disordered" evidence="8">
    <location>
        <begin position="200"/>
        <end position="221"/>
    </location>
</feature>
<feature type="region of interest" description="Disordered" evidence="8">
    <location>
        <begin position="1"/>
        <end position="21"/>
    </location>
</feature>
<comment type="caution">
    <text evidence="10">The sequence shown here is derived from an EMBL/GenBank/DDBJ whole genome shotgun (WGS) entry which is preliminary data.</text>
</comment>